<keyword evidence="3" id="KW-0239">DNA-directed DNA polymerase</keyword>
<dbReference type="CDD" id="cd01647">
    <property type="entry name" value="RT_LTR"/>
    <property type="match status" value="1"/>
</dbReference>
<proteinExistence type="predicted"/>
<keyword evidence="3" id="KW-0548">Nucleotidyltransferase</keyword>
<protein>
    <submittedName>
        <fullName evidence="3">DNA-directed DNA polymerase</fullName>
    </submittedName>
</protein>
<accession>A0A699JPY0</accession>
<dbReference type="EMBL" id="BKCJ010431786">
    <property type="protein sequence ID" value="GFA48229.1"/>
    <property type="molecule type" value="Genomic_DNA"/>
</dbReference>
<keyword evidence="3" id="KW-0808">Transferase</keyword>
<evidence type="ECO:0000313" key="3">
    <source>
        <dbReference type="EMBL" id="GFA48229.1"/>
    </source>
</evidence>
<dbReference type="Gene3D" id="3.30.70.270">
    <property type="match status" value="1"/>
</dbReference>
<dbReference type="InterPro" id="IPR043128">
    <property type="entry name" value="Rev_trsase/Diguanyl_cyclase"/>
</dbReference>
<dbReference type="GO" id="GO:0003887">
    <property type="term" value="F:DNA-directed DNA polymerase activity"/>
    <property type="evidence" value="ECO:0007669"/>
    <property type="project" value="UniProtKB-KW"/>
</dbReference>
<dbReference type="PANTHER" id="PTHR24559:SF444">
    <property type="entry name" value="REVERSE TRANSCRIPTASE DOMAIN-CONTAINING PROTEIN"/>
    <property type="match status" value="1"/>
</dbReference>
<feature type="non-terminal residue" evidence="3">
    <location>
        <position position="1"/>
    </location>
</feature>
<feature type="domain" description="Integrase zinc-binding" evidence="2">
    <location>
        <begin position="313"/>
        <end position="367"/>
    </location>
</feature>
<dbReference type="InterPro" id="IPR041588">
    <property type="entry name" value="Integrase_H2C2"/>
</dbReference>
<dbReference type="Pfam" id="PF00078">
    <property type="entry name" value="RVT_1"/>
    <property type="match status" value="1"/>
</dbReference>
<dbReference type="InterPro" id="IPR043502">
    <property type="entry name" value="DNA/RNA_pol_sf"/>
</dbReference>
<evidence type="ECO:0000259" key="1">
    <source>
        <dbReference type="Pfam" id="PF00078"/>
    </source>
</evidence>
<feature type="domain" description="Reverse transcriptase" evidence="1">
    <location>
        <begin position="108"/>
        <end position="170"/>
    </location>
</feature>
<dbReference type="Pfam" id="PF17921">
    <property type="entry name" value="Integrase_H2C2"/>
    <property type="match status" value="1"/>
</dbReference>
<comment type="caution">
    <text evidence="3">The sequence shown here is derived from an EMBL/GenBank/DDBJ whole genome shotgun (WGS) entry which is preliminary data.</text>
</comment>
<dbReference type="PANTHER" id="PTHR24559">
    <property type="entry name" value="TRANSPOSON TY3-I GAG-POL POLYPROTEIN"/>
    <property type="match status" value="1"/>
</dbReference>
<dbReference type="AlphaFoldDB" id="A0A699JPY0"/>
<organism evidence="3">
    <name type="scientific">Tanacetum cinerariifolium</name>
    <name type="common">Dalmatian daisy</name>
    <name type="synonym">Chrysanthemum cinerariifolium</name>
    <dbReference type="NCBI Taxonomy" id="118510"/>
    <lineage>
        <taxon>Eukaryota</taxon>
        <taxon>Viridiplantae</taxon>
        <taxon>Streptophyta</taxon>
        <taxon>Embryophyta</taxon>
        <taxon>Tracheophyta</taxon>
        <taxon>Spermatophyta</taxon>
        <taxon>Magnoliopsida</taxon>
        <taxon>eudicotyledons</taxon>
        <taxon>Gunneridae</taxon>
        <taxon>Pentapetalae</taxon>
        <taxon>asterids</taxon>
        <taxon>campanulids</taxon>
        <taxon>Asterales</taxon>
        <taxon>Asteraceae</taxon>
        <taxon>Asteroideae</taxon>
        <taxon>Anthemideae</taxon>
        <taxon>Anthemidinae</taxon>
        <taxon>Tanacetum</taxon>
    </lineage>
</organism>
<name>A0A699JPY0_TANCI</name>
<gene>
    <name evidence="3" type="ORF">Tci_620201</name>
</gene>
<dbReference type="InterPro" id="IPR000477">
    <property type="entry name" value="RT_dom"/>
</dbReference>
<evidence type="ECO:0000259" key="2">
    <source>
        <dbReference type="Pfam" id="PF17921"/>
    </source>
</evidence>
<dbReference type="Gene3D" id="3.10.10.10">
    <property type="entry name" value="HIV Type 1 Reverse Transcriptase, subunit A, domain 1"/>
    <property type="match status" value="1"/>
</dbReference>
<dbReference type="SUPFAM" id="SSF56672">
    <property type="entry name" value="DNA/RNA polymerases"/>
    <property type="match status" value="1"/>
</dbReference>
<dbReference type="InterPro" id="IPR053134">
    <property type="entry name" value="RNA-dir_DNA_polymerase"/>
</dbReference>
<reference evidence="3" key="1">
    <citation type="journal article" date="2019" name="Sci. Rep.">
        <title>Draft genome of Tanacetum cinerariifolium, the natural source of mosquito coil.</title>
        <authorList>
            <person name="Yamashiro T."/>
            <person name="Shiraishi A."/>
            <person name="Satake H."/>
            <person name="Nakayama K."/>
        </authorList>
    </citation>
    <scope>NUCLEOTIDE SEQUENCE</scope>
</reference>
<dbReference type="Gene3D" id="1.10.340.70">
    <property type="match status" value="1"/>
</dbReference>
<sequence length="388" mass="44859">DECYGIDDLDNTVSMKAQELLANDKFDSFLLKGLEKSINQSNLESCKSLGNKSDDASYLEKPIWHIDSLNTPYAVAHETSKPDGVKNKHLYSASANEIDEKKPELKRFFQILIAHKDQEKTTFTYTYGIFAYRRMPFGLCNAPASFQRCMMEIFHDMVDDFMEVFMDDFSEKCHSMVKEGIVLGHKISGEGIEVDRAKIDGLTSRLRIKGAKNLAADHLSRLENLDLGVFTDEEIANEFPDEHLMMLKAKPDDDEPWYADYVNYNVRKIVPPRWTPKKRRRFVSQVKNYFWDEPYAFRLCPDNVMRRCIAGNEILEILTHCHFGPTEGHHSALITGNKVYELGFFWPSIFKDAKDYVMRCDACQRSRNISSRSKMPQNNIYVCDVFNI</sequence>